<feature type="signal peptide" evidence="3">
    <location>
        <begin position="1"/>
        <end position="36"/>
    </location>
</feature>
<dbReference type="InterPro" id="IPR015920">
    <property type="entry name" value="Cellobiose_DH-like_cyt"/>
</dbReference>
<reference evidence="5" key="2">
    <citation type="submission" date="2023-05" db="EMBL/GenBank/DDBJ databases">
        <authorList>
            <consortium name="Lawrence Berkeley National Laboratory"/>
            <person name="Steindorff A."/>
            <person name="Hensen N."/>
            <person name="Bonometti L."/>
            <person name="Westerberg I."/>
            <person name="Brannstrom I.O."/>
            <person name="Guillou S."/>
            <person name="Cros-Aarteil S."/>
            <person name="Calhoun S."/>
            <person name="Haridas S."/>
            <person name="Kuo A."/>
            <person name="Mondo S."/>
            <person name="Pangilinan J."/>
            <person name="Riley R."/>
            <person name="Labutti K."/>
            <person name="Andreopoulos B."/>
            <person name="Lipzen A."/>
            <person name="Chen C."/>
            <person name="Yanf M."/>
            <person name="Daum C."/>
            <person name="Ng V."/>
            <person name="Clum A."/>
            <person name="Ohm R."/>
            <person name="Martin F."/>
            <person name="Silar P."/>
            <person name="Natvig D."/>
            <person name="Lalanne C."/>
            <person name="Gautier V."/>
            <person name="Ament-Velasquez S.L."/>
            <person name="Kruys A."/>
            <person name="Hutchinson M.I."/>
            <person name="Powell A.J."/>
            <person name="Barry K."/>
            <person name="Miller A.N."/>
            <person name="Grigoriev I.V."/>
            <person name="Debuchy R."/>
            <person name="Gladieux P."/>
            <person name="Thoren M.H."/>
            <person name="Johannesson H."/>
        </authorList>
    </citation>
    <scope>NUCLEOTIDE SEQUENCE</scope>
    <source>
        <strain evidence="5">CBS 123565</strain>
    </source>
</reference>
<feature type="compositionally biased region" description="Pro residues" evidence="1">
    <location>
        <begin position="207"/>
        <end position="219"/>
    </location>
</feature>
<evidence type="ECO:0000256" key="1">
    <source>
        <dbReference type="SAM" id="MobiDB-lite"/>
    </source>
</evidence>
<accession>A0AAN6UCV9</accession>
<dbReference type="EMBL" id="MU853433">
    <property type="protein sequence ID" value="KAK4130677.1"/>
    <property type="molecule type" value="Genomic_DNA"/>
</dbReference>
<feature type="chain" id="PRO_5042837525" evidence="3">
    <location>
        <begin position="37"/>
        <end position="432"/>
    </location>
</feature>
<protein>
    <submittedName>
        <fullName evidence="5">Iron reductase domain protein</fullName>
    </submittedName>
</protein>
<organism evidence="5 6">
    <name type="scientific">Trichocladium antarcticum</name>
    <dbReference type="NCBI Taxonomy" id="1450529"/>
    <lineage>
        <taxon>Eukaryota</taxon>
        <taxon>Fungi</taxon>
        <taxon>Dikarya</taxon>
        <taxon>Ascomycota</taxon>
        <taxon>Pezizomycotina</taxon>
        <taxon>Sordariomycetes</taxon>
        <taxon>Sordariomycetidae</taxon>
        <taxon>Sordariales</taxon>
        <taxon>Chaetomiaceae</taxon>
        <taxon>Trichocladium</taxon>
    </lineage>
</organism>
<keyword evidence="6" id="KW-1185">Reference proteome</keyword>
<feature type="transmembrane region" description="Helical" evidence="2">
    <location>
        <begin position="361"/>
        <end position="380"/>
    </location>
</feature>
<dbReference type="Gene3D" id="2.60.40.1210">
    <property type="entry name" value="Cellobiose dehydrogenase, cytochrome domain"/>
    <property type="match status" value="1"/>
</dbReference>
<gene>
    <name evidence="5" type="ORF">BT67DRAFT_458586</name>
</gene>
<dbReference type="SUPFAM" id="SSF49344">
    <property type="entry name" value="CBD9-like"/>
    <property type="match status" value="1"/>
</dbReference>
<dbReference type="AlphaFoldDB" id="A0AAN6UCV9"/>
<dbReference type="PANTHER" id="PTHR47797">
    <property type="entry name" value="DEHYDROGENASE, PUTATIVE (AFU_ORTHOLOGUE AFUA_8G05805)-RELATED"/>
    <property type="match status" value="1"/>
</dbReference>
<evidence type="ECO:0000313" key="6">
    <source>
        <dbReference type="Proteomes" id="UP001304895"/>
    </source>
</evidence>
<keyword evidence="2" id="KW-1133">Transmembrane helix</keyword>
<feature type="transmembrane region" description="Helical" evidence="2">
    <location>
        <begin position="245"/>
        <end position="267"/>
    </location>
</feature>
<keyword evidence="3" id="KW-0732">Signal</keyword>
<evidence type="ECO:0000256" key="3">
    <source>
        <dbReference type="SAM" id="SignalP"/>
    </source>
</evidence>
<dbReference type="PANTHER" id="PTHR47797:SF1">
    <property type="entry name" value="CYTOCHROME B561 DOMAIN-CONTAINING PROTEIN-RELATED"/>
    <property type="match status" value="1"/>
</dbReference>
<name>A0AAN6UCV9_9PEZI</name>
<keyword evidence="2" id="KW-0472">Membrane</keyword>
<reference evidence="5" key="1">
    <citation type="journal article" date="2023" name="Mol. Phylogenet. Evol.">
        <title>Genome-scale phylogeny and comparative genomics of the fungal order Sordariales.</title>
        <authorList>
            <person name="Hensen N."/>
            <person name="Bonometti L."/>
            <person name="Westerberg I."/>
            <person name="Brannstrom I.O."/>
            <person name="Guillou S."/>
            <person name="Cros-Aarteil S."/>
            <person name="Calhoun S."/>
            <person name="Haridas S."/>
            <person name="Kuo A."/>
            <person name="Mondo S."/>
            <person name="Pangilinan J."/>
            <person name="Riley R."/>
            <person name="LaButti K."/>
            <person name="Andreopoulos B."/>
            <person name="Lipzen A."/>
            <person name="Chen C."/>
            <person name="Yan M."/>
            <person name="Daum C."/>
            <person name="Ng V."/>
            <person name="Clum A."/>
            <person name="Steindorff A."/>
            <person name="Ohm R.A."/>
            <person name="Martin F."/>
            <person name="Silar P."/>
            <person name="Natvig D.O."/>
            <person name="Lalanne C."/>
            <person name="Gautier V."/>
            <person name="Ament-Velasquez S.L."/>
            <person name="Kruys A."/>
            <person name="Hutchinson M.I."/>
            <person name="Powell A.J."/>
            <person name="Barry K."/>
            <person name="Miller A.N."/>
            <person name="Grigoriev I.V."/>
            <person name="Debuchy R."/>
            <person name="Gladieux P."/>
            <person name="Hiltunen Thoren M."/>
            <person name="Johannesson H."/>
        </authorList>
    </citation>
    <scope>NUCLEOTIDE SEQUENCE</scope>
    <source>
        <strain evidence="5">CBS 123565</strain>
    </source>
</reference>
<comment type="caution">
    <text evidence="5">The sequence shown here is derived from an EMBL/GenBank/DDBJ whole genome shotgun (WGS) entry which is preliminary data.</text>
</comment>
<evidence type="ECO:0000259" key="4">
    <source>
        <dbReference type="Pfam" id="PF16010"/>
    </source>
</evidence>
<feature type="transmembrane region" description="Helical" evidence="2">
    <location>
        <begin position="274"/>
        <end position="295"/>
    </location>
</feature>
<evidence type="ECO:0000256" key="2">
    <source>
        <dbReference type="SAM" id="Phobius"/>
    </source>
</evidence>
<dbReference type="CDD" id="cd09630">
    <property type="entry name" value="CDH_like_cytochrome"/>
    <property type="match status" value="1"/>
</dbReference>
<sequence>MRMGPRAASGRARLRLSGWLFGLALSTLAQIHLATAQTAVSTLFVPNSNTTIAINLPPGSDDINFYLSAPDLYQYVAIGFGSSMSNALMLVMYASADRKGVTVSPRSSTGLVEPVWNPDINITLHPSSTLAPDSLTMIANGTCHDCLALAALPRTTAAPMIFAVGPAVQTHPLSSDDRDARLRRHIGHGQFTIDLVHATGGSSFPALPSPPPPPPPPPNATAHAAMAPGSPREDSTVRGPGAAHGILYAIVALAIAPFDALVAAVSVTRRGRGWAWLGAITGAVYFAFVLGAMVPGVVVSRELVLTRQFRTPHQVLGLITVVMMTIVVGWGGVLAYVRRSAAQRGQEPPENTRLLGTIHQWIGRLIWVLFLVNVGLGLKLSERHTLFILGFLALALGVLVILLPVHFCLWRCSKRQKGKEEDPHELNIYNHS</sequence>
<keyword evidence="2" id="KW-0812">Transmembrane</keyword>
<dbReference type="Pfam" id="PF16010">
    <property type="entry name" value="CDH-cyt"/>
    <property type="match status" value="1"/>
</dbReference>
<feature type="region of interest" description="Disordered" evidence="1">
    <location>
        <begin position="202"/>
        <end position="238"/>
    </location>
</feature>
<feature type="transmembrane region" description="Helical" evidence="2">
    <location>
        <begin position="315"/>
        <end position="337"/>
    </location>
</feature>
<dbReference type="Proteomes" id="UP001304895">
    <property type="component" value="Unassembled WGS sequence"/>
</dbReference>
<evidence type="ECO:0000313" key="5">
    <source>
        <dbReference type="EMBL" id="KAK4130677.1"/>
    </source>
</evidence>
<proteinExistence type="predicted"/>
<feature type="domain" description="Cellobiose dehydrogenase-like cytochrome" evidence="4">
    <location>
        <begin position="45"/>
        <end position="199"/>
    </location>
</feature>
<dbReference type="Gene3D" id="1.20.120.1770">
    <property type="match status" value="1"/>
</dbReference>
<feature type="transmembrane region" description="Helical" evidence="2">
    <location>
        <begin position="386"/>
        <end position="409"/>
    </location>
</feature>